<dbReference type="Proteomes" id="UP001419268">
    <property type="component" value="Unassembled WGS sequence"/>
</dbReference>
<reference evidence="2 3" key="1">
    <citation type="submission" date="2024-01" db="EMBL/GenBank/DDBJ databases">
        <title>Genome assemblies of Stephania.</title>
        <authorList>
            <person name="Yang L."/>
        </authorList>
    </citation>
    <scope>NUCLEOTIDE SEQUENCE [LARGE SCALE GENOMIC DNA]</scope>
    <source>
        <strain evidence="2">JXDWG</strain>
        <tissue evidence="2">Leaf</tissue>
    </source>
</reference>
<dbReference type="EMBL" id="JBBNAG010000011">
    <property type="protein sequence ID" value="KAK9094634.1"/>
    <property type="molecule type" value="Genomic_DNA"/>
</dbReference>
<gene>
    <name evidence="2" type="ORF">Scep_026103</name>
</gene>
<sequence length="79" mass="8916">MWKPPRQSYPSQQNEIMEITSNLVPVPKQPYTYIHKRHTKRIGTSLHLGTSRPAAHKKSPRHGPLPLLLSVLSAPTVTN</sequence>
<protein>
    <submittedName>
        <fullName evidence="2">Uncharacterized protein</fullName>
    </submittedName>
</protein>
<evidence type="ECO:0000256" key="1">
    <source>
        <dbReference type="SAM" id="MobiDB-lite"/>
    </source>
</evidence>
<evidence type="ECO:0000313" key="2">
    <source>
        <dbReference type="EMBL" id="KAK9094634.1"/>
    </source>
</evidence>
<dbReference type="AlphaFoldDB" id="A0AAP0HQ11"/>
<proteinExistence type="predicted"/>
<name>A0AAP0HQ11_9MAGN</name>
<accession>A0AAP0HQ11</accession>
<keyword evidence="3" id="KW-1185">Reference proteome</keyword>
<comment type="caution">
    <text evidence="2">The sequence shown here is derived from an EMBL/GenBank/DDBJ whole genome shotgun (WGS) entry which is preliminary data.</text>
</comment>
<organism evidence="2 3">
    <name type="scientific">Stephania cephalantha</name>
    <dbReference type="NCBI Taxonomy" id="152367"/>
    <lineage>
        <taxon>Eukaryota</taxon>
        <taxon>Viridiplantae</taxon>
        <taxon>Streptophyta</taxon>
        <taxon>Embryophyta</taxon>
        <taxon>Tracheophyta</taxon>
        <taxon>Spermatophyta</taxon>
        <taxon>Magnoliopsida</taxon>
        <taxon>Ranunculales</taxon>
        <taxon>Menispermaceae</taxon>
        <taxon>Menispermoideae</taxon>
        <taxon>Cissampelideae</taxon>
        <taxon>Stephania</taxon>
    </lineage>
</organism>
<evidence type="ECO:0000313" key="3">
    <source>
        <dbReference type="Proteomes" id="UP001419268"/>
    </source>
</evidence>
<feature type="region of interest" description="Disordered" evidence="1">
    <location>
        <begin position="42"/>
        <end position="66"/>
    </location>
</feature>